<evidence type="ECO:0000256" key="6">
    <source>
        <dbReference type="ARBA" id="ARBA00022989"/>
    </source>
</evidence>
<dbReference type="PANTHER" id="PTHR12428:SF65">
    <property type="entry name" value="CYTOCHROME C OXIDASE ASSEMBLY PROTEIN COX18, MITOCHONDRIAL"/>
    <property type="match status" value="1"/>
</dbReference>
<dbReference type="GO" id="GO:0005886">
    <property type="term" value="C:plasma membrane"/>
    <property type="evidence" value="ECO:0007669"/>
    <property type="project" value="UniProtKB-SubCell"/>
</dbReference>
<evidence type="ECO:0000256" key="2">
    <source>
        <dbReference type="ARBA" id="ARBA00022448"/>
    </source>
</evidence>
<dbReference type="InterPro" id="IPR047196">
    <property type="entry name" value="YidC_ALB_C"/>
</dbReference>
<evidence type="ECO:0000256" key="4">
    <source>
        <dbReference type="ARBA" id="ARBA00022692"/>
    </source>
</evidence>
<dbReference type="GO" id="GO:0051205">
    <property type="term" value="P:protein insertion into membrane"/>
    <property type="evidence" value="ECO:0007669"/>
    <property type="project" value="TreeGrafter"/>
</dbReference>
<evidence type="ECO:0000256" key="10">
    <source>
        <dbReference type="SAM" id="Phobius"/>
    </source>
</evidence>
<keyword evidence="5" id="KW-0653">Protein transport</keyword>
<dbReference type="NCBIfam" id="TIGR03592">
    <property type="entry name" value="yidC_oxa1_cterm"/>
    <property type="match status" value="1"/>
</dbReference>
<feature type="transmembrane region" description="Helical" evidence="10">
    <location>
        <begin position="209"/>
        <end position="231"/>
    </location>
</feature>
<protein>
    <submittedName>
        <fullName evidence="12">Inner membrane protein translocase component YidC, short form OxaI-like</fullName>
    </submittedName>
</protein>
<gene>
    <name evidence="12" type="ORF">MNBD_ACTINO02-2421</name>
</gene>
<evidence type="ECO:0000259" key="11">
    <source>
        <dbReference type="Pfam" id="PF02096"/>
    </source>
</evidence>
<keyword evidence="3" id="KW-1003">Cell membrane</keyword>
<name>A0A3B0SDC4_9ZZZZ</name>
<accession>A0A3B0SDC4</accession>
<dbReference type="AlphaFoldDB" id="A0A3B0SDC4"/>
<evidence type="ECO:0000256" key="9">
    <source>
        <dbReference type="SAM" id="MobiDB-lite"/>
    </source>
</evidence>
<feature type="region of interest" description="Disordered" evidence="9">
    <location>
        <begin position="246"/>
        <end position="290"/>
    </location>
</feature>
<evidence type="ECO:0000256" key="1">
    <source>
        <dbReference type="ARBA" id="ARBA00004651"/>
    </source>
</evidence>
<dbReference type="InterPro" id="IPR001708">
    <property type="entry name" value="YidC/ALB3/OXA1/COX18"/>
</dbReference>
<evidence type="ECO:0000256" key="8">
    <source>
        <dbReference type="ARBA" id="ARBA00023186"/>
    </source>
</evidence>
<evidence type="ECO:0000256" key="3">
    <source>
        <dbReference type="ARBA" id="ARBA00022475"/>
    </source>
</evidence>
<keyword evidence="2" id="KW-0813">Transport</keyword>
<feature type="transmembrane region" description="Helical" evidence="10">
    <location>
        <begin position="163"/>
        <end position="180"/>
    </location>
</feature>
<evidence type="ECO:0000256" key="7">
    <source>
        <dbReference type="ARBA" id="ARBA00023136"/>
    </source>
</evidence>
<keyword evidence="4 10" id="KW-0812">Transmembrane</keyword>
<evidence type="ECO:0000313" key="12">
    <source>
        <dbReference type="EMBL" id="VAV98658.1"/>
    </source>
</evidence>
<dbReference type="InterPro" id="IPR028055">
    <property type="entry name" value="YidC/Oxa/ALB_C"/>
</dbReference>
<keyword evidence="6 10" id="KW-1133">Transmembrane helix</keyword>
<dbReference type="EMBL" id="UOEK01000145">
    <property type="protein sequence ID" value="VAV98658.1"/>
    <property type="molecule type" value="Genomic_DNA"/>
</dbReference>
<keyword evidence="7 10" id="KW-0472">Membrane</keyword>
<organism evidence="12">
    <name type="scientific">hydrothermal vent metagenome</name>
    <dbReference type="NCBI Taxonomy" id="652676"/>
    <lineage>
        <taxon>unclassified sequences</taxon>
        <taxon>metagenomes</taxon>
        <taxon>ecological metagenomes</taxon>
    </lineage>
</organism>
<feature type="transmembrane region" description="Helical" evidence="10">
    <location>
        <begin position="17"/>
        <end position="41"/>
    </location>
</feature>
<dbReference type="GO" id="GO:0032977">
    <property type="term" value="F:membrane insertase activity"/>
    <property type="evidence" value="ECO:0007669"/>
    <property type="project" value="InterPro"/>
</dbReference>
<feature type="domain" description="Membrane insertase YidC/Oxa/ALB C-terminal" evidence="11">
    <location>
        <begin position="25"/>
        <end position="243"/>
    </location>
</feature>
<comment type="subcellular location">
    <subcellularLocation>
        <location evidence="1">Cell membrane</location>
        <topology evidence="1">Multi-pass membrane protein</topology>
    </subcellularLocation>
</comment>
<dbReference type="Pfam" id="PF02096">
    <property type="entry name" value="60KD_IMP"/>
    <property type="match status" value="1"/>
</dbReference>
<sequence length="290" mass="32461">MNPFTILAPPMGKALEFFFSIIPIYGIAIILLTLVVSLLLFPMTLKQTRSMKAMQEIQPMVKKLQKEHKGNREELNKELMALYQEKGVNPAAGCLPLILQAPVWFALFRVLRVVVIDGTLSPDNIISPASRLGEALLAGDTRFLGMDLLTTPSQALQTTILQFLPYLILMLIILVTSYYQQWQTTRTRTDAQKQQQASQPQGMQTAMKVLPLMMGVFSFNFPAGLGIYWAVSSMFRIGQQAAILRIDGDPRENEKNSDSKAPDPDDAPKNERPGPSPNASKKRSNKRRKK</sequence>
<feature type="compositionally biased region" description="Basic and acidic residues" evidence="9">
    <location>
        <begin position="246"/>
        <end position="272"/>
    </location>
</feature>
<reference evidence="12" key="1">
    <citation type="submission" date="2018-06" db="EMBL/GenBank/DDBJ databases">
        <authorList>
            <person name="Zhirakovskaya E."/>
        </authorList>
    </citation>
    <scope>NUCLEOTIDE SEQUENCE</scope>
</reference>
<feature type="compositionally biased region" description="Basic residues" evidence="9">
    <location>
        <begin position="280"/>
        <end position="290"/>
    </location>
</feature>
<dbReference type="PANTHER" id="PTHR12428">
    <property type="entry name" value="OXA1"/>
    <property type="match status" value="1"/>
</dbReference>
<evidence type="ECO:0000256" key="5">
    <source>
        <dbReference type="ARBA" id="ARBA00022927"/>
    </source>
</evidence>
<dbReference type="CDD" id="cd20070">
    <property type="entry name" value="5TM_YidC_Alb3"/>
    <property type="match status" value="1"/>
</dbReference>
<keyword evidence="8" id="KW-0143">Chaperone</keyword>
<dbReference type="GO" id="GO:0015031">
    <property type="term" value="P:protein transport"/>
    <property type="evidence" value="ECO:0007669"/>
    <property type="project" value="UniProtKB-KW"/>
</dbReference>
<proteinExistence type="predicted"/>